<feature type="transmembrane region" description="Helical" evidence="5">
    <location>
        <begin position="295"/>
        <end position="317"/>
    </location>
</feature>
<sequence length="613" mass="69832">MISFSICGPTSRSFMSFFEFLMRILLFELKQTRDEESSKKNGIKARIIKRELWWQISAFGGAVSLYERYSNRWCDQSETPFYEKNQGRTKHEIRKYVVHAEEGLACAGDNHRRYGRRRFPSVWYRTLLLLMIPLISLTGLWQLPIFFGAPQPHVCVDGKPVMLPVNDTTCAMENTYLTEFGLYCDKADIGPWLQSAANLGGMVGHMLWGLCQFRFARKLRKFLILRAVVRRVDAFGRRKTYIVTGFLTFVFALSIVFVNDHVTFIILRALFGVAANGMGSYTLPLELVSSEKRWIVGLFMGTGWGLGTFWHLFSAWVHKDWRYAMVIQVLPLGAVIFYVWWLPESPRWLVQKGRRDDAIIVLKDMASVNGHNIDVEIDTLENLEGEYIVKKKQTRFNFMKMFDSTIILQRFAMVSFIHLIGTTLWYTIILSAAKIGTCIFTTYFIFGIIEGPLRLCTQGIVLKYARRKGIAAGIGGAAFFMFISQMVKMKSSESSIDQETLAMVVLVTGLIAKCLSTFYWPFIETYNSEITPTVIRDSVFGLTSTIAGFGGFLVPFLLDRFGEMHVIAISLVSILVSQMIWTLPPSLNKPLPNSIEEAETMTEHGNNKCCLAL</sequence>
<feature type="transmembrane region" description="Helical" evidence="5">
    <location>
        <begin position="401"/>
        <end position="420"/>
    </location>
</feature>
<keyword evidence="4 5" id="KW-0472">Membrane</keyword>
<dbReference type="GO" id="GO:0016020">
    <property type="term" value="C:membrane"/>
    <property type="evidence" value="ECO:0007669"/>
    <property type="project" value="UniProtKB-SubCell"/>
</dbReference>
<dbReference type="AlphaFoldDB" id="E4X9T9"/>
<dbReference type="GO" id="GO:0022857">
    <property type="term" value="F:transmembrane transporter activity"/>
    <property type="evidence" value="ECO:0007669"/>
    <property type="project" value="InterPro"/>
</dbReference>
<feature type="transmembrane region" description="Helical" evidence="5">
    <location>
        <begin position="122"/>
        <end position="143"/>
    </location>
</feature>
<evidence type="ECO:0000256" key="2">
    <source>
        <dbReference type="ARBA" id="ARBA00022692"/>
    </source>
</evidence>
<dbReference type="InParanoid" id="E4X9T9"/>
<comment type="subcellular location">
    <subcellularLocation>
        <location evidence="1">Membrane</location>
        <topology evidence="1">Multi-pass membrane protein</topology>
    </subcellularLocation>
</comment>
<feature type="transmembrane region" description="Helical" evidence="5">
    <location>
        <begin position="323"/>
        <end position="342"/>
    </location>
</feature>
<dbReference type="InterPro" id="IPR036259">
    <property type="entry name" value="MFS_trans_sf"/>
</dbReference>
<feature type="transmembrane region" description="Helical" evidence="5">
    <location>
        <begin position="534"/>
        <end position="558"/>
    </location>
</feature>
<keyword evidence="7" id="KW-1185">Reference proteome</keyword>
<dbReference type="Gene3D" id="1.20.1250.20">
    <property type="entry name" value="MFS general substrate transporter like domains"/>
    <property type="match status" value="1"/>
</dbReference>
<dbReference type="EMBL" id="FN653031">
    <property type="protein sequence ID" value="CBY08519.1"/>
    <property type="molecule type" value="Genomic_DNA"/>
</dbReference>
<name>E4X9T9_OIKDI</name>
<feature type="transmembrane region" description="Helical" evidence="5">
    <location>
        <begin position="196"/>
        <end position="216"/>
    </location>
</feature>
<dbReference type="Pfam" id="PF00083">
    <property type="entry name" value="Sugar_tr"/>
    <property type="match status" value="1"/>
</dbReference>
<evidence type="ECO:0000256" key="4">
    <source>
        <dbReference type="ARBA" id="ARBA00023136"/>
    </source>
</evidence>
<feature type="transmembrane region" description="Helical" evidence="5">
    <location>
        <begin position="264"/>
        <end position="283"/>
    </location>
</feature>
<evidence type="ECO:0000256" key="5">
    <source>
        <dbReference type="SAM" id="Phobius"/>
    </source>
</evidence>
<evidence type="ECO:0008006" key="8">
    <source>
        <dbReference type="Google" id="ProtNLM"/>
    </source>
</evidence>
<proteinExistence type="predicted"/>
<evidence type="ECO:0000313" key="6">
    <source>
        <dbReference type="EMBL" id="CBY08519.1"/>
    </source>
</evidence>
<dbReference type="InterPro" id="IPR005828">
    <property type="entry name" value="MFS_sugar_transport-like"/>
</dbReference>
<accession>E4X9T9</accession>
<organism evidence="6">
    <name type="scientific">Oikopleura dioica</name>
    <name type="common">Tunicate</name>
    <dbReference type="NCBI Taxonomy" id="34765"/>
    <lineage>
        <taxon>Eukaryota</taxon>
        <taxon>Metazoa</taxon>
        <taxon>Chordata</taxon>
        <taxon>Tunicata</taxon>
        <taxon>Appendicularia</taxon>
        <taxon>Copelata</taxon>
        <taxon>Oikopleuridae</taxon>
        <taxon>Oikopleura</taxon>
    </lineage>
</organism>
<gene>
    <name evidence="6" type="ORF">GSOID_T00005095001</name>
</gene>
<evidence type="ECO:0000313" key="7">
    <source>
        <dbReference type="Proteomes" id="UP000001307"/>
    </source>
</evidence>
<evidence type="ECO:0000256" key="3">
    <source>
        <dbReference type="ARBA" id="ARBA00022989"/>
    </source>
</evidence>
<keyword evidence="2 5" id="KW-0812">Transmembrane</keyword>
<keyword evidence="3 5" id="KW-1133">Transmembrane helix</keyword>
<feature type="transmembrane region" description="Helical" evidence="5">
    <location>
        <begin position="501"/>
        <end position="522"/>
    </location>
</feature>
<dbReference type="PANTHER" id="PTHR24064">
    <property type="entry name" value="SOLUTE CARRIER FAMILY 22 MEMBER"/>
    <property type="match status" value="1"/>
</dbReference>
<evidence type="ECO:0000256" key="1">
    <source>
        <dbReference type="ARBA" id="ARBA00004141"/>
    </source>
</evidence>
<dbReference type="Proteomes" id="UP000001307">
    <property type="component" value="Unassembled WGS sequence"/>
</dbReference>
<feature type="transmembrane region" description="Helical" evidence="5">
    <location>
        <begin position="240"/>
        <end position="258"/>
    </location>
</feature>
<dbReference type="OrthoDB" id="2261376at2759"/>
<protein>
    <recommendedName>
        <fullName evidence="8">Major facilitator superfamily (MFS) profile domain-containing protein</fullName>
    </recommendedName>
</protein>
<dbReference type="SUPFAM" id="SSF103473">
    <property type="entry name" value="MFS general substrate transporter"/>
    <property type="match status" value="1"/>
</dbReference>
<feature type="transmembrane region" description="Helical" evidence="5">
    <location>
        <begin position="470"/>
        <end position="489"/>
    </location>
</feature>
<reference evidence="6" key="1">
    <citation type="journal article" date="2010" name="Science">
        <title>Plasticity of animal genome architecture unmasked by rapid evolution of a pelagic tunicate.</title>
        <authorList>
            <person name="Denoeud F."/>
            <person name="Henriet S."/>
            <person name="Mungpakdee S."/>
            <person name="Aury J.M."/>
            <person name="Da Silva C."/>
            <person name="Brinkmann H."/>
            <person name="Mikhaleva J."/>
            <person name="Olsen L.C."/>
            <person name="Jubin C."/>
            <person name="Canestro C."/>
            <person name="Bouquet J.M."/>
            <person name="Danks G."/>
            <person name="Poulain J."/>
            <person name="Campsteijn C."/>
            <person name="Adamski M."/>
            <person name="Cross I."/>
            <person name="Yadetie F."/>
            <person name="Muffato M."/>
            <person name="Louis A."/>
            <person name="Butcher S."/>
            <person name="Tsagkogeorga G."/>
            <person name="Konrad A."/>
            <person name="Singh S."/>
            <person name="Jensen M.F."/>
            <person name="Cong E.H."/>
            <person name="Eikeseth-Otteraa H."/>
            <person name="Noel B."/>
            <person name="Anthouard V."/>
            <person name="Porcel B.M."/>
            <person name="Kachouri-Lafond R."/>
            <person name="Nishino A."/>
            <person name="Ugolini M."/>
            <person name="Chourrout P."/>
            <person name="Nishida H."/>
            <person name="Aasland R."/>
            <person name="Huzurbazar S."/>
            <person name="Westhof E."/>
            <person name="Delsuc F."/>
            <person name="Lehrach H."/>
            <person name="Reinhardt R."/>
            <person name="Weissenbach J."/>
            <person name="Roy S.W."/>
            <person name="Artiguenave F."/>
            <person name="Postlethwait J.H."/>
            <person name="Manak J.R."/>
            <person name="Thompson E.M."/>
            <person name="Jaillon O."/>
            <person name="Du Pasquier L."/>
            <person name="Boudinot P."/>
            <person name="Liberles D.A."/>
            <person name="Volff J.N."/>
            <person name="Philippe H."/>
            <person name="Lenhard B."/>
            <person name="Roest Crollius H."/>
            <person name="Wincker P."/>
            <person name="Chourrout D."/>
        </authorList>
    </citation>
    <scope>NUCLEOTIDE SEQUENCE [LARGE SCALE GENOMIC DNA]</scope>
</reference>